<feature type="binding site" evidence="9">
    <location>
        <position position="112"/>
    </location>
    <ligand>
        <name>anthranilate</name>
        <dbReference type="ChEBI" id="CHEBI:16567"/>
        <label>1</label>
    </ligand>
</feature>
<dbReference type="Proteomes" id="UP000078316">
    <property type="component" value="Unassembled WGS sequence"/>
</dbReference>
<dbReference type="FunFam" id="3.40.1030.10:FF:000002">
    <property type="entry name" value="Anthranilate phosphoribosyltransferase"/>
    <property type="match status" value="1"/>
</dbReference>
<evidence type="ECO:0000256" key="4">
    <source>
        <dbReference type="ARBA" id="ARBA00022679"/>
    </source>
</evidence>
<keyword evidence="6 9" id="KW-0057">Aromatic amino acid biosynthesis</keyword>
<keyword evidence="2 9" id="KW-0028">Amino-acid biosynthesis</keyword>
<dbReference type="InterPro" id="IPR000312">
    <property type="entry name" value="Glycosyl_Trfase_fam3"/>
</dbReference>
<dbReference type="InterPro" id="IPR017459">
    <property type="entry name" value="Glycosyl_Trfase_fam3_N_dom"/>
</dbReference>
<keyword evidence="9" id="KW-0479">Metal-binding</keyword>
<comment type="caution">
    <text evidence="9">Lacks conserved residue(s) required for the propagation of feature annotation.</text>
</comment>
<comment type="pathway">
    <text evidence="1 9">Amino-acid biosynthesis; L-tryptophan biosynthesis; L-tryptophan from chorismate: step 2/5.</text>
</comment>
<dbReference type="NCBIfam" id="TIGR01245">
    <property type="entry name" value="trpD"/>
    <property type="match status" value="1"/>
</dbReference>
<evidence type="ECO:0000259" key="11">
    <source>
        <dbReference type="Pfam" id="PF02885"/>
    </source>
</evidence>
<dbReference type="SUPFAM" id="SSF52418">
    <property type="entry name" value="Nucleoside phosphorylase/phosphoribosyltransferase catalytic domain"/>
    <property type="match status" value="1"/>
</dbReference>
<dbReference type="GO" id="GO:0000162">
    <property type="term" value="P:L-tryptophan biosynthetic process"/>
    <property type="evidence" value="ECO:0007669"/>
    <property type="project" value="UniProtKB-UniRule"/>
</dbReference>
<feature type="binding site" evidence="9">
    <location>
        <begin position="91"/>
        <end position="94"/>
    </location>
    <ligand>
        <name>5-phospho-alpha-D-ribose 1-diphosphate</name>
        <dbReference type="ChEBI" id="CHEBI:58017"/>
    </ligand>
</feature>
<dbReference type="RefSeq" id="WP_048437451.1">
    <property type="nucleotide sequence ID" value="NZ_LWHQ01000013.1"/>
</dbReference>
<dbReference type="Gene3D" id="1.20.970.10">
    <property type="entry name" value="Transferase, Pyrimidine Nucleoside Phosphorylase, Chain C"/>
    <property type="match status" value="1"/>
</dbReference>
<evidence type="ECO:0000256" key="7">
    <source>
        <dbReference type="ARBA" id="ARBA00052328"/>
    </source>
</evidence>
<feature type="binding site" evidence="9">
    <location>
        <position position="93"/>
    </location>
    <ligand>
        <name>Mg(2+)</name>
        <dbReference type="ChEBI" id="CHEBI:18420"/>
        <label>1</label>
    </ligand>
</feature>
<evidence type="ECO:0000256" key="6">
    <source>
        <dbReference type="ARBA" id="ARBA00023141"/>
    </source>
</evidence>
<evidence type="ECO:0000313" key="13">
    <source>
        <dbReference type="Proteomes" id="UP000078316"/>
    </source>
</evidence>
<dbReference type="Gene3D" id="3.40.1030.10">
    <property type="entry name" value="Nucleoside phosphorylase/phosphoribosyltransferase catalytic domain"/>
    <property type="match status" value="1"/>
</dbReference>
<keyword evidence="4 9" id="KW-0808">Transferase</keyword>
<dbReference type="Pfam" id="PF02885">
    <property type="entry name" value="Glycos_trans_3N"/>
    <property type="match status" value="1"/>
</dbReference>
<sequence>MDSFKPYLAKVATGAALTREEARRAFDHLLSGEVTHAQAGAFLMALHVRGEALDEITGAASALRERMTRVAAPEGAIDIVGTGGDHSGSYNVSTLAAIVTAACGVPVAKHGNRAASSRSGAADVLAALGVGIGLTPDHLARCLSEAGLCFMFAQAHHASMRHVAPVRVEIGTRTLFNVLGPLCNPAGVSGQLLGVYAPSLAEPMTRVLSELGSRRVWTVHGSDGLDEITTTGPTAVVALEDGAIRRFTIDPRELGLRLAQAEELRGGDPAHNAAALREVLDGARTPYRDIGVLNAAAALMVAGRVDSLQDGVARAVQAIETGAARAVLERLAVVSTT</sequence>
<keyword evidence="3 9" id="KW-0328">Glycosyltransferase</keyword>
<dbReference type="PANTHER" id="PTHR43285">
    <property type="entry name" value="ANTHRANILATE PHOSPHORIBOSYLTRANSFERASE"/>
    <property type="match status" value="1"/>
</dbReference>
<feature type="binding site" evidence="9">
    <location>
        <begin position="109"/>
        <end position="117"/>
    </location>
    <ligand>
        <name>5-phospho-alpha-D-ribose 1-diphosphate</name>
        <dbReference type="ChEBI" id="CHEBI:58017"/>
    </ligand>
</feature>
<dbReference type="GO" id="GO:0004048">
    <property type="term" value="F:anthranilate phosphoribosyltransferase activity"/>
    <property type="evidence" value="ECO:0007669"/>
    <property type="project" value="UniProtKB-UniRule"/>
</dbReference>
<evidence type="ECO:0000256" key="1">
    <source>
        <dbReference type="ARBA" id="ARBA00004907"/>
    </source>
</evidence>
<feature type="binding site" evidence="9">
    <location>
        <position position="167"/>
    </location>
    <ligand>
        <name>anthranilate</name>
        <dbReference type="ChEBI" id="CHEBI:16567"/>
        <label>2</label>
    </ligand>
</feature>
<dbReference type="InterPro" id="IPR035902">
    <property type="entry name" value="Nuc_phospho_transferase"/>
</dbReference>
<dbReference type="EC" id="2.4.2.18" evidence="9"/>
<feature type="binding site" evidence="9">
    <location>
        <position position="89"/>
    </location>
    <ligand>
        <name>5-phospho-alpha-D-ribose 1-diphosphate</name>
        <dbReference type="ChEBI" id="CHEBI:58017"/>
    </ligand>
</feature>
<comment type="cofactor">
    <cofactor evidence="9">
        <name>Mg(2+)</name>
        <dbReference type="ChEBI" id="CHEBI:18420"/>
    </cofactor>
    <text evidence="9">Binds 2 magnesium ions per monomer.</text>
</comment>
<evidence type="ECO:0000256" key="2">
    <source>
        <dbReference type="ARBA" id="ARBA00022605"/>
    </source>
</evidence>
<dbReference type="InterPro" id="IPR036320">
    <property type="entry name" value="Glycosyl_Trfase_fam3_N_dom_sf"/>
</dbReference>
<keyword evidence="9" id="KW-0460">Magnesium</keyword>
<dbReference type="PANTHER" id="PTHR43285:SF2">
    <property type="entry name" value="ANTHRANILATE PHOSPHORIBOSYLTRANSFERASE"/>
    <property type="match status" value="1"/>
</dbReference>
<organism evidence="12 13">
    <name type="scientific">Methylobacterium platani</name>
    <dbReference type="NCBI Taxonomy" id="427683"/>
    <lineage>
        <taxon>Bacteria</taxon>
        <taxon>Pseudomonadati</taxon>
        <taxon>Pseudomonadota</taxon>
        <taxon>Alphaproteobacteria</taxon>
        <taxon>Hyphomicrobiales</taxon>
        <taxon>Methylobacteriaceae</taxon>
        <taxon>Methylobacterium</taxon>
    </lineage>
</organism>
<feature type="binding site" evidence="9">
    <location>
        <position position="227"/>
    </location>
    <ligand>
        <name>Mg(2+)</name>
        <dbReference type="ChEBI" id="CHEBI:18420"/>
        <label>1</label>
    </ligand>
</feature>
<comment type="subunit">
    <text evidence="9">Homodimer.</text>
</comment>
<evidence type="ECO:0000256" key="8">
    <source>
        <dbReference type="ARBA" id="ARBA00061188"/>
    </source>
</evidence>
<keyword evidence="5 9" id="KW-0822">Tryptophan biosynthesis</keyword>
<dbReference type="STRING" id="427683.A5481_06635"/>
<feature type="binding site" evidence="9">
    <location>
        <position position="121"/>
    </location>
    <ligand>
        <name>5-phospho-alpha-D-ribose 1-diphosphate</name>
        <dbReference type="ChEBI" id="CHEBI:58017"/>
    </ligand>
</feature>
<accession>A0A179SEL1</accession>
<name>A0A179SEL1_9HYPH</name>
<gene>
    <name evidence="9" type="primary">trpD</name>
    <name evidence="12" type="ORF">A5481_06635</name>
</gene>
<dbReference type="UniPathway" id="UPA00035">
    <property type="reaction ID" value="UER00041"/>
</dbReference>
<protein>
    <recommendedName>
        <fullName evidence="9">Anthranilate phosphoribosyltransferase</fullName>
        <ecNumber evidence="9">2.4.2.18</ecNumber>
    </recommendedName>
</protein>
<feature type="binding site" evidence="9">
    <location>
        <position position="227"/>
    </location>
    <ligand>
        <name>Mg(2+)</name>
        <dbReference type="ChEBI" id="CHEBI:18420"/>
        <label>2</label>
    </ligand>
</feature>
<feature type="domain" description="Glycosyl transferase family 3 N-terminal" evidence="11">
    <location>
        <begin position="5"/>
        <end position="66"/>
    </location>
</feature>
<dbReference type="HAMAP" id="MF_00211">
    <property type="entry name" value="TrpD"/>
    <property type="match status" value="1"/>
</dbReference>
<dbReference type="AlphaFoldDB" id="A0A179SEL1"/>
<dbReference type="InterPro" id="IPR005940">
    <property type="entry name" value="Anthranilate_Pribosyl_Tfrase"/>
</dbReference>
<feature type="binding site" evidence="9">
    <location>
        <begin position="84"/>
        <end position="85"/>
    </location>
    <ligand>
        <name>5-phospho-alpha-D-ribose 1-diphosphate</name>
        <dbReference type="ChEBI" id="CHEBI:58017"/>
    </ligand>
</feature>
<dbReference type="GO" id="GO:0005829">
    <property type="term" value="C:cytosol"/>
    <property type="evidence" value="ECO:0007669"/>
    <property type="project" value="TreeGrafter"/>
</dbReference>
<evidence type="ECO:0000256" key="3">
    <source>
        <dbReference type="ARBA" id="ARBA00022676"/>
    </source>
</evidence>
<proteinExistence type="inferred from homology"/>
<comment type="function">
    <text evidence="9">Catalyzes the transfer of the phosphoribosyl group of 5-phosphorylribose-1-pyrophosphate (PRPP) to anthranilate to yield N-(5'-phosphoribosyl)-anthranilate (PRA).</text>
</comment>
<evidence type="ECO:0000256" key="9">
    <source>
        <dbReference type="HAMAP-Rule" id="MF_00211"/>
    </source>
</evidence>
<reference evidence="12 13" key="1">
    <citation type="submission" date="2016-04" db="EMBL/GenBank/DDBJ databases">
        <authorList>
            <person name="Evans L.H."/>
            <person name="Alamgir A."/>
            <person name="Owens N."/>
            <person name="Weber N.D."/>
            <person name="Virtaneva K."/>
            <person name="Barbian K."/>
            <person name="Babar A."/>
            <person name="Rosenke K."/>
        </authorList>
    </citation>
    <scope>NUCLEOTIDE SEQUENCE [LARGE SCALE GENOMIC DNA]</scope>
    <source>
        <strain evidence="12 13">PMB02</strain>
    </source>
</reference>
<feature type="binding site" evidence="9">
    <location>
        <position position="81"/>
    </location>
    <ligand>
        <name>5-phospho-alpha-D-ribose 1-diphosphate</name>
        <dbReference type="ChEBI" id="CHEBI:58017"/>
    </ligand>
</feature>
<dbReference type="Pfam" id="PF00591">
    <property type="entry name" value="Glycos_transf_3"/>
    <property type="match status" value="1"/>
</dbReference>
<feature type="binding site" evidence="9">
    <location>
        <position position="226"/>
    </location>
    <ligand>
        <name>Mg(2+)</name>
        <dbReference type="ChEBI" id="CHEBI:18420"/>
        <label>2</label>
    </ligand>
</feature>
<dbReference type="GO" id="GO:0000287">
    <property type="term" value="F:magnesium ion binding"/>
    <property type="evidence" value="ECO:0007669"/>
    <property type="project" value="UniProtKB-UniRule"/>
</dbReference>
<comment type="catalytic activity">
    <reaction evidence="7 9">
        <text>N-(5-phospho-beta-D-ribosyl)anthranilate + diphosphate = 5-phospho-alpha-D-ribose 1-diphosphate + anthranilate</text>
        <dbReference type="Rhea" id="RHEA:11768"/>
        <dbReference type="ChEBI" id="CHEBI:16567"/>
        <dbReference type="ChEBI" id="CHEBI:18277"/>
        <dbReference type="ChEBI" id="CHEBI:33019"/>
        <dbReference type="ChEBI" id="CHEBI:58017"/>
        <dbReference type="EC" id="2.4.2.18"/>
    </reaction>
</comment>
<evidence type="ECO:0000259" key="10">
    <source>
        <dbReference type="Pfam" id="PF00591"/>
    </source>
</evidence>
<comment type="caution">
    <text evidence="12">The sequence shown here is derived from an EMBL/GenBank/DDBJ whole genome shotgun (WGS) entry which is preliminary data.</text>
</comment>
<dbReference type="SUPFAM" id="SSF47648">
    <property type="entry name" value="Nucleoside phosphorylase/phosphoribosyltransferase N-terminal domain"/>
    <property type="match status" value="1"/>
</dbReference>
<dbReference type="EMBL" id="LWHQ01000013">
    <property type="protein sequence ID" value="OAS26032.1"/>
    <property type="molecule type" value="Genomic_DNA"/>
</dbReference>
<feature type="domain" description="Glycosyl transferase family 3" evidence="10">
    <location>
        <begin position="76"/>
        <end position="324"/>
    </location>
</feature>
<feature type="binding site" evidence="9">
    <location>
        <position position="81"/>
    </location>
    <ligand>
        <name>anthranilate</name>
        <dbReference type="ChEBI" id="CHEBI:16567"/>
        <label>1</label>
    </ligand>
</feature>
<comment type="similarity">
    <text evidence="8">In the C-terminal section; belongs to the anthranilate phosphoribosyltransferase family.</text>
</comment>
<dbReference type="OrthoDB" id="9806430at2"/>
<evidence type="ECO:0000256" key="5">
    <source>
        <dbReference type="ARBA" id="ARBA00022822"/>
    </source>
</evidence>
<evidence type="ECO:0000313" key="12">
    <source>
        <dbReference type="EMBL" id="OAS26032.1"/>
    </source>
</evidence>
<comment type="similarity">
    <text evidence="9">Belongs to the anthranilate phosphoribosyltransferase family.</text>
</comment>